<dbReference type="EC" id="2.7.13.3" evidence="2"/>
<keyword evidence="3" id="KW-0597">Phosphoprotein</keyword>
<evidence type="ECO:0000256" key="5">
    <source>
        <dbReference type="ARBA" id="ARBA00022777"/>
    </source>
</evidence>
<dbReference type="InterPro" id="IPR036097">
    <property type="entry name" value="HisK_dim/P_sf"/>
</dbReference>
<dbReference type="SUPFAM" id="SSF55874">
    <property type="entry name" value="ATPase domain of HSP90 chaperone/DNA topoisomerase II/histidine kinase"/>
    <property type="match status" value="1"/>
</dbReference>
<evidence type="ECO:0000259" key="8">
    <source>
        <dbReference type="PROSITE" id="PS50109"/>
    </source>
</evidence>
<evidence type="ECO:0000256" key="3">
    <source>
        <dbReference type="ARBA" id="ARBA00022553"/>
    </source>
</evidence>
<reference evidence="9" key="1">
    <citation type="submission" date="2023-07" db="EMBL/GenBank/DDBJ databases">
        <title>The genome sequence of Rhodocytophaga aerolata KACC 12507.</title>
        <authorList>
            <person name="Zhang X."/>
        </authorList>
    </citation>
    <scope>NUCLEOTIDE SEQUENCE</scope>
    <source>
        <strain evidence="9">KACC 12507</strain>
    </source>
</reference>
<keyword evidence="7" id="KW-0472">Membrane</keyword>
<protein>
    <recommendedName>
        <fullName evidence="2">histidine kinase</fullName>
        <ecNumber evidence="2">2.7.13.3</ecNumber>
    </recommendedName>
</protein>
<dbReference type="InterPro" id="IPR003661">
    <property type="entry name" value="HisK_dim/P_dom"/>
</dbReference>
<keyword evidence="10" id="KW-1185">Reference proteome</keyword>
<keyword evidence="7" id="KW-1133">Transmembrane helix</keyword>
<proteinExistence type="predicted"/>
<dbReference type="PRINTS" id="PR00344">
    <property type="entry name" value="BCTRLSENSOR"/>
</dbReference>
<dbReference type="Proteomes" id="UP001168528">
    <property type="component" value="Unassembled WGS sequence"/>
</dbReference>
<evidence type="ECO:0000256" key="7">
    <source>
        <dbReference type="SAM" id="Phobius"/>
    </source>
</evidence>
<dbReference type="CDD" id="cd00075">
    <property type="entry name" value="HATPase"/>
    <property type="match status" value="1"/>
</dbReference>
<evidence type="ECO:0000313" key="9">
    <source>
        <dbReference type="EMBL" id="MDO1448639.1"/>
    </source>
</evidence>
<organism evidence="9 10">
    <name type="scientific">Rhodocytophaga aerolata</name>
    <dbReference type="NCBI Taxonomy" id="455078"/>
    <lineage>
        <taxon>Bacteria</taxon>
        <taxon>Pseudomonadati</taxon>
        <taxon>Bacteroidota</taxon>
        <taxon>Cytophagia</taxon>
        <taxon>Cytophagales</taxon>
        <taxon>Rhodocytophagaceae</taxon>
        <taxon>Rhodocytophaga</taxon>
    </lineage>
</organism>
<dbReference type="Gene3D" id="3.30.565.10">
    <property type="entry name" value="Histidine kinase-like ATPase, C-terminal domain"/>
    <property type="match status" value="1"/>
</dbReference>
<dbReference type="GO" id="GO:0016301">
    <property type="term" value="F:kinase activity"/>
    <property type="evidence" value="ECO:0007669"/>
    <property type="project" value="UniProtKB-KW"/>
</dbReference>
<keyword evidence="4" id="KW-0808">Transferase</keyword>
<gene>
    <name evidence="9" type="ORF">Q0590_20345</name>
</gene>
<feature type="transmembrane region" description="Helical" evidence="7">
    <location>
        <begin position="233"/>
        <end position="255"/>
    </location>
</feature>
<dbReference type="InterPro" id="IPR004358">
    <property type="entry name" value="Sig_transdc_His_kin-like_C"/>
</dbReference>
<dbReference type="PROSITE" id="PS50109">
    <property type="entry name" value="HIS_KIN"/>
    <property type="match status" value="1"/>
</dbReference>
<name>A0ABT8R9J1_9BACT</name>
<keyword evidence="5 9" id="KW-0418">Kinase</keyword>
<dbReference type="Gene3D" id="1.10.287.130">
    <property type="match status" value="1"/>
</dbReference>
<dbReference type="SMART" id="SM00387">
    <property type="entry name" value="HATPase_c"/>
    <property type="match status" value="1"/>
</dbReference>
<evidence type="ECO:0000256" key="4">
    <source>
        <dbReference type="ARBA" id="ARBA00022679"/>
    </source>
</evidence>
<dbReference type="EMBL" id="JAUKPO010000013">
    <property type="protein sequence ID" value="MDO1448639.1"/>
    <property type="molecule type" value="Genomic_DNA"/>
</dbReference>
<keyword evidence="6" id="KW-0902">Two-component regulatory system</keyword>
<dbReference type="PANTHER" id="PTHR45453:SF1">
    <property type="entry name" value="PHOSPHATE REGULON SENSOR PROTEIN PHOR"/>
    <property type="match status" value="1"/>
</dbReference>
<sequence length="492" mass="56087">MKRRIRSIFILMTACILGINIFQGYWLYTTYRLQHQQFTRTAMETLLVSLQKRQEMDADKLFAHGQSASGRPRTIYRELGERRPGSNVRIIYERVDSTQKELAQTPTDIRETRDVLRFRQELAPPLNMELVPADTLARRISNRIIVNWTSNSVVNLPEMDSTFNAELQLRGMEATFKLDTIHPVTNSYGNPEFVSQAAAAFPVQLQPVLVNPIHQVYLQASFKKPFPYILKKMGWLLVGSVLLLVLTTGCFLYMLSTILQQKRLSEVKNDFINNMTHELKTPLATVSAAVEGMLSFGALQDTQKAQRYLTISKNELQRLSDLVEKVLNIAVEEKKEFELLPEPLFPSILIKEIVSQYQLKAAKPIHFVMDLPEEEDTVILDKVHLGNTITNLIDNAIKYSYEQVTIHISSRKAHTAWCLSVKDSGIGIPKSYQKAIFDRFFRVPTGDLHQVKGFGLGLSYVKQVVEKHGGYVEVHSEPTQGSEFVLWFPLGN</sequence>
<evidence type="ECO:0000313" key="10">
    <source>
        <dbReference type="Proteomes" id="UP001168528"/>
    </source>
</evidence>
<evidence type="ECO:0000256" key="2">
    <source>
        <dbReference type="ARBA" id="ARBA00012438"/>
    </source>
</evidence>
<evidence type="ECO:0000256" key="6">
    <source>
        <dbReference type="ARBA" id="ARBA00023012"/>
    </source>
</evidence>
<dbReference type="Pfam" id="PF02518">
    <property type="entry name" value="HATPase_c"/>
    <property type="match status" value="1"/>
</dbReference>
<evidence type="ECO:0000256" key="1">
    <source>
        <dbReference type="ARBA" id="ARBA00000085"/>
    </source>
</evidence>
<dbReference type="CDD" id="cd00082">
    <property type="entry name" value="HisKA"/>
    <property type="match status" value="1"/>
</dbReference>
<dbReference type="Pfam" id="PF00512">
    <property type="entry name" value="HisKA"/>
    <property type="match status" value="1"/>
</dbReference>
<feature type="transmembrane region" description="Helical" evidence="7">
    <location>
        <begin position="7"/>
        <end position="28"/>
    </location>
</feature>
<dbReference type="SUPFAM" id="SSF47384">
    <property type="entry name" value="Homodimeric domain of signal transducing histidine kinase"/>
    <property type="match status" value="1"/>
</dbReference>
<accession>A0ABT8R9J1</accession>
<dbReference type="SMART" id="SM00388">
    <property type="entry name" value="HisKA"/>
    <property type="match status" value="1"/>
</dbReference>
<dbReference type="InterPro" id="IPR003594">
    <property type="entry name" value="HATPase_dom"/>
</dbReference>
<dbReference type="RefSeq" id="WP_302039439.1">
    <property type="nucleotide sequence ID" value="NZ_JAUKPO010000013.1"/>
</dbReference>
<keyword evidence="7" id="KW-0812">Transmembrane</keyword>
<dbReference type="InterPro" id="IPR005467">
    <property type="entry name" value="His_kinase_dom"/>
</dbReference>
<comment type="caution">
    <text evidence="9">The sequence shown here is derived from an EMBL/GenBank/DDBJ whole genome shotgun (WGS) entry which is preliminary data.</text>
</comment>
<dbReference type="InterPro" id="IPR050351">
    <property type="entry name" value="BphY/WalK/GraS-like"/>
</dbReference>
<feature type="domain" description="Histidine kinase" evidence="8">
    <location>
        <begin position="274"/>
        <end position="492"/>
    </location>
</feature>
<comment type="catalytic activity">
    <reaction evidence="1">
        <text>ATP + protein L-histidine = ADP + protein N-phospho-L-histidine.</text>
        <dbReference type="EC" id="2.7.13.3"/>
    </reaction>
</comment>
<dbReference type="InterPro" id="IPR036890">
    <property type="entry name" value="HATPase_C_sf"/>
</dbReference>
<dbReference type="PANTHER" id="PTHR45453">
    <property type="entry name" value="PHOSPHATE REGULON SENSOR PROTEIN PHOR"/>
    <property type="match status" value="1"/>
</dbReference>